<reference evidence="3" key="1">
    <citation type="journal article" date="2019" name="Int. J. Syst. Evol. Microbiol.">
        <title>The Global Catalogue of Microorganisms (GCM) 10K type strain sequencing project: providing services to taxonomists for standard genome sequencing and annotation.</title>
        <authorList>
            <consortium name="The Broad Institute Genomics Platform"/>
            <consortium name="The Broad Institute Genome Sequencing Center for Infectious Disease"/>
            <person name="Wu L."/>
            <person name="Ma J."/>
        </authorList>
    </citation>
    <scope>NUCLEOTIDE SEQUENCE [LARGE SCALE GENOMIC DNA]</scope>
    <source>
        <strain evidence="3">JCM 18961</strain>
    </source>
</reference>
<evidence type="ECO:0000256" key="1">
    <source>
        <dbReference type="SAM" id="MobiDB-lite"/>
    </source>
</evidence>
<feature type="region of interest" description="Disordered" evidence="1">
    <location>
        <begin position="1"/>
        <end position="68"/>
    </location>
</feature>
<sequence length="84" mass="8763">MKAPLEAPPVDNTGGASSLAPGYDEGPGRSSEARRGLRRSASLRRYGGQPPEGRFYVTGQNEGVANPVPVTMETPAGYRVACAT</sequence>
<protein>
    <submittedName>
        <fullName evidence="2">Uncharacterized protein</fullName>
    </submittedName>
</protein>
<organism evidence="2 3">
    <name type="scientific">Pedococcus ginsenosidimutans</name>
    <dbReference type="NCBI Taxonomy" id="490570"/>
    <lineage>
        <taxon>Bacteria</taxon>
        <taxon>Bacillati</taxon>
        <taxon>Actinomycetota</taxon>
        <taxon>Actinomycetes</taxon>
        <taxon>Micrococcales</taxon>
        <taxon>Intrasporangiaceae</taxon>
        <taxon>Pedococcus</taxon>
    </lineage>
</organism>
<dbReference type="Proteomes" id="UP001500556">
    <property type="component" value="Unassembled WGS sequence"/>
</dbReference>
<comment type="caution">
    <text evidence="2">The sequence shown here is derived from an EMBL/GenBank/DDBJ whole genome shotgun (WGS) entry which is preliminary data.</text>
</comment>
<dbReference type="EMBL" id="BAABLO010000011">
    <property type="protein sequence ID" value="GAA4724466.1"/>
    <property type="molecule type" value="Genomic_DNA"/>
</dbReference>
<keyword evidence="3" id="KW-1185">Reference proteome</keyword>
<gene>
    <name evidence="2" type="ORF">GCM10025782_23120</name>
</gene>
<proteinExistence type="predicted"/>
<accession>A0ABP8YBY8</accession>
<evidence type="ECO:0000313" key="2">
    <source>
        <dbReference type="EMBL" id="GAA4724466.1"/>
    </source>
</evidence>
<evidence type="ECO:0000313" key="3">
    <source>
        <dbReference type="Proteomes" id="UP001500556"/>
    </source>
</evidence>
<name>A0ABP8YBY8_9MICO</name>